<name>E1YIH5_9BACT</name>
<dbReference type="InterPro" id="IPR003959">
    <property type="entry name" value="ATPase_AAA_core"/>
</dbReference>
<evidence type="ECO:0000259" key="1">
    <source>
        <dbReference type="Pfam" id="PF13175"/>
    </source>
</evidence>
<dbReference type="Pfam" id="PF13304">
    <property type="entry name" value="AAA_21"/>
    <property type="match status" value="1"/>
</dbReference>
<evidence type="ECO:0008006" key="4">
    <source>
        <dbReference type="Google" id="ProtNLM"/>
    </source>
</evidence>
<dbReference type="PANTHER" id="PTHR40396">
    <property type="entry name" value="ATPASE-LIKE PROTEIN"/>
    <property type="match status" value="1"/>
</dbReference>
<dbReference type="SUPFAM" id="SSF52540">
    <property type="entry name" value="P-loop containing nucleoside triphosphate hydrolases"/>
    <property type="match status" value="1"/>
</dbReference>
<dbReference type="InterPro" id="IPR014555">
    <property type="entry name" value="RecF-like"/>
</dbReference>
<evidence type="ECO:0000313" key="3">
    <source>
        <dbReference type="EMBL" id="CBX30022.1"/>
    </source>
</evidence>
<accession>E1YIH5</accession>
<dbReference type="Pfam" id="PF13175">
    <property type="entry name" value="AAA_15"/>
    <property type="match status" value="1"/>
</dbReference>
<proteinExistence type="predicted"/>
<dbReference type="EMBL" id="FR695874">
    <property type="protein sequence ID" value="CBX30022.1"/>
    <property type="molecule type" value="Genomic_DNA"/>
</dbReference>
<dbReference type="InterPro" id="IPR041685">
    <property type="entry name" value="AAA_GajA/Old/RecF-like"/>
</dbReference>
<dbReference type="PIRSF" id="PIRSF029347">
    <property type="entry name" value="RecF"/>
    <property type="match status" value="1"/>
</dbReference>
<feature type="domain" description="Endonuclease GajA/Old nuclease/RecF-like AAA" evidence="1">
    <location>
        <begin position="1"/>
        <end position="91"/>
    </location>
</feature>
<dbReference type="AlphaFoldDB" id="E1YIH5"/>
<dbReference type="GO" id="GO:0016887">
    <property type="term" value="F:ATP hydrolysis activity"/>
    <property type="evidence" value="ECO:0007669"/>
    <property type="project" value="InterPro"/>
</dbReference>
<dbReference type="Gene3D" id="3.40.50.300">
    <property type="entry name" value="P-loop containing nucleotide triphosphate hydrolases"/>
    <property type="match status" value="2"/>
</dbReference>
<evidence type="ECO:0000259" key="2">
    <source>
        <dbReference type="Pfam" id="PF13304"/>
    </source>
</evidence>
<sequence>MICSVEALNYRCLRYIKKDLGSFHILVGPNASGKSTFLDVISFLGDVVREGPENAVRKRTPNYNDLIWLKKGRFFELAIEMNIPDKYQEIIGRTGNCRYEIAVGDIPETGEFGILSETMWFKPVQKTVKRTLELFPNFVETPSSIVVRGTKKNWKKIVNKVKGGNDNFYAETKGFDHAFKLSPQKSALGNLPEDESKFPVATWLKRTLMQGVQVLMLNSEIMRKPSPPGMPKYFRTDGSNLPWVVDRLRTEYPDKFKDWIEHIRTALPDLKNIKTVLRDEDKHRYIVLSYQNNFEAPSWMVSDGTLRMLALTILAYLPDIEGTLLIEEPENGIHPKAIETVFQSLSSVYNAQVLIATHSPVIISAAKIENILCFAKSAEGATDVIDGKDHPNLKNWKGEIPLDILFASGVLG</sequence>
<dbReference type="NCBIfam" id="NF047739">
    <property type="entry name" value="antiphage_MADS3"/>
    <property type="match status" value="1"/>
</dbReference>
<reference evidence="3" key="1">
    <citation type="journal article" date="2011" name="Environ. Microbiol.">
        <title>Genomic insights into the metabolic potential of the polycyclic aromatic hydrocarbon degrading sulfate-reducing Deltaproteobacterium N47.</title>
        <authorList>
            <person name="Bergmann F."/>
            <person name="Selesi D."/>
            <person name="Weinmaier T."/>
            <person name="Tischler P."/>
            <person name="Rattei T."/>
            <person name="Meckenstock R.U."/>
        </authorList>
    </citation>
    <scope>NUCLEOTIDE SEQUENCE</scope>
</reference>
<feature type="domain" description="ATPase AAA-type core" evidence="2">
    <location>
        <begin position="216"/>
        <end position="364"/>
    </location>
</feature>
<dbReference type="GO" id="GO:0005524">
    <property type="term" value="F:ATP binding"/>
    <property type="evidence" value="ECO:0007669"/>
    <property type="project" value="InterPro"/>
</dbReference>
<organism evidence="3">
    <name type="scientific">uncultured Desulfobacterium sp</name>
    <dbReference type="NCBI Taxonomy" id="201089"/>
    <lineage>
        <taxon>Bacteria</taxon>
        <taxon>Pseudomonadati</taxon>
        <taxon>Thermodesulfobacteriota</taxon>
        <taxon>Desulfobacteria</taxon>
        <taxon>Desulfobacterales</taxon>
        <taxon>Desulfobacteriaceae</taxon>
        <taxon>Desulfobacterium</taxon>
        <taxon>environmental samples</taxon>
    </lineage>
</organism>
<dbReference type="PANTHER" id="PTHR40396:SF1">
    <property type="entry name" value="ATPASE AAA-TYPE CORE DOMAIN-CONTAINING PROTEIN"/>
    <property type="match status" value="1"/>
</dbReference>
<gene>
    <name evidence="3" type="ORF">N47_D28310</name>
</gene>
<protein>
    <recommendedName>
        <fullName evidence="4">ATPase AAA-type core domain-containing protein</fullName>
    </recommendedName>
</protein>
<dbReference type="InterPro" id="IPR027417">
    <property type="entry name" value="P-loop_NTPase"/>
</dbReference>